<sequence>MAVVFSVVDHGGNTLLIQRMDEAFVSSCDISLNKARSACSLKQGTHEITSAVQPGQSLYGLQLTNQQRIIIFGGGLPVIFNEQVIGAVGVSGGTVEQDQLLAQCAPDCFSAL</sequence>
<dbReference type="Proteomes" id="UP000592342">
    <property type="component" value="Unassembled WGS sequence"/>
</dbReference>
<evidence type="ECO:0000313" key="1">
    <source>
        <dbReference type="EMBL" id="MBC2863238.1"/>
    </source>
</evidence>
<proteinExistence type="predicted"/>
<dbReference type="EMBL" id="JACLRA010000001">
    <property type="protein sequence ID" value="MBC2863238.1"/>
    <property type="molecule type" value="Genomic_DNA"/>
</dbReference>
<reference evidence="1 2" key="1">
    <citation type="submission" date="2020-08" db="EMBL/GenBank/DDBJ databases">
        <title>Tigecycline and colistin resistance in Klebsiella pneumoniae.</title>
        <authorList>
            <person name="Ramesh N."/>
            <person name="Shanthini T."/>
            <person name="Prasanth M."/>
            <person name="Senthilkumar N."/>
            <person name="Meesala Krishna M."/>
            <person name="Guruswami G."/>
        </authorList>
    </citation>
    <scope>NUCLEOTIDE SEQUENCE [LARGE SCALE GENOMIC DNA]</scope>
    <source>
        <strain evidence="1 2">SHM 84</strain>
    </source>
</reference>
<dbReference type="PANTHER" id="PTHR34309">
    <property type="entry name" value="SLR1406 PROTEIN"/>
    <property type="match status" value="1"/>
</dbReference>
<dbReference type="InterPro" id="IPR052517">
    <property type="entry name" value="GlcG_carb_metab_protein"/>
</dbReference>
<dbReference type="InterPro" id="IPR038084">
    <property type="entry name" value="PduO/GlcC-like_sf"/>
</dbReference>
<comment type="caution">
    <text evidence="1">The sequence shown here is derived from an EMBL/GenBank/DDBJ whole genome shotgun (WGS) entry which is preliminary data.</text>
</comment>
<dbReference type="Gene3D" id="3.30.450.150">
    <property type="entry name" value="Haem-degrading domain"/>
    <property type="match status" value="1"/>
</dbReference>
<evidence type="ECO:0000313" key="2">
    <source>
        <dbReference type="Proteomes" id="UP000592342"/>
    </source>
</evidence>
<dbReference type="SUPFAM" id="SSF143744">
    <property type="entry name" value="GlcG-like"/>
    <property type="match status" value="1"/>
</dbReference>
<dbReference type="InterPro" id="IPR005624">
    <property type="entry name" value="PduO/GlcC-like"/>
</dbReference>
<name>A0A7X1HWP0_KLEPN</name>
<accession>A0A7X1HWP0</accession>
<dbReference type="Pfam" id="PF03928">
    <property type="entry name" value="HbpS-like"/>
    <property type="match status" value="1"/>
</dbReference>
<dbReference type="AlphaFoldDB" id="A0A7X1HWP0"/>
<organism evidence="1 2">
    <name type="scientific">Klebsiella pneumoniae</name>
    <dbReference type="NCBI Taxonomy" id="573"/>
    <lineage>
        <taxon>Bacteria</taxon>
        <taxon>Pseudomonadati</taxon>
        <taxon>Pseudomonadota</taxon>
        <taxon>Gammaproteobacteria</taxon>
        <taxon>Enterobacterales</taxon>
        <taxon>Enterobacteriaceae</taxon>
        <taxon>Klebsiella/Raoultella group</taxon>
        <taxon>Klebsiella</taxon>
        <taxon>Klebsiella pneumoniae complex</taxon>
    </lineage>
</organism>
<gene>
    <name evidence="1" type="ORF">H7U16_25710</name>
</gene>
<dbReference type="PANTHER" id="PTHR34309:SF1">
    <property type="entry name" value="PROTEIN GLCG"/>
    <property type="match status" value="1"/>
</dbReference>
<protein>
    <submittedName>
        <fullName evidence="1">Heme-binding protein</fullName>
    </submittedName>
</protein>